<comment type="caution">
    <text evidence="2">The sequence shown here is derived from an EMBL/GenBank/DDBJ whole genome shotgun (WGS) entry which is preliminary data.</text>
</comment>
<keyword evidence="3" id="KW-1185">Reference proteome</keyword>
<evidence type="ECO:0000259" key="1">
    <source>
        <dbReference type="SMART" id="SM00924"/>
    </source>
</evidence>
<accession>A0ABV4TSA3</accession>
<feature type="domain" description="Magnesium transporter MgtE intracellular" evidence="1">
    <location>
        <begin position="14"/>
        <end position="117"/>
    </location>
</feature>
<dbReference type="Gene3D" id="1.25.60.10">
    <property type="entry name" value="MgtE N-terminal domain-like"/>
    <property type="match status" value="1"/>
</dbReference>
<proteinExistence type="predicted"/>
<protein>
    <submittedName>
        <fullName evidence="2">Magnesium transporter MgtE N-terminal domain-containing protein</fullName>
    </submittedName>
</protein>
<dbReference type="InterPro" id="IPR046342">
    <property type="entry name" value="CBS_dom_sf"/>
</dbReference>
<evidence type="ECO:0000313" key="3">
    <source>
        <dbReference type="Proteomes" id="UP001575181"/>
    </source>
</evidence>
<name>A0ABV4TSA3_9GAMM</name>
<reference evidence="2 3" key="1">
    <citation type="submission" date="2024-08" db="EMBL/GenBank/DDBJ databases">
        <title>Whole-genome sequencing of halo(alkali)philic microorganisms from hypersaline lakes.</title>
        <authorList>
            <person name="Sorokin D.Y."/>
            <person name="Merkel A.Y."/>
            <person name="Messina E."/>
            <person name="Yakimov M."/>
        </authorList>
    </citation>
    <scope>NUCLEOTIDE SEQUENCE [LARGE SCALE GENOMIC DNA]</scope>
    <source>
        <strain evidence="2 3">Cl-TMA</strain>
    </source>
</reference>
<dbReference type="Pfam" id="PF00571">
    <property type="entry name" value="CBS"/>
    <property type="match status" value="1"/>
</dbReference>
<dbReference type="InterPro" id="IPR000644">
    <property type="entry name" value="CBS_dom"/>
</dbReference>
<dbReference type="Proteomes" id="UP001575181">
    <property type="component" value="Unassembled WGS sequence"/>
</dbReference>
<dbReference type="EMBL" id="JBGUAW010000003">
    <property type="protein sequence ID" value="MFA9460152.1"/>
    <property type="molecule type" value="Genomic_DNA"/>
</dbReference>
<organism evidence="2 3">
    <name type="scientific">Thiohalorhabdus methylotrophus</name>
    <dbReference type="NCBI Taxonomy" id="3242694"/>
    <lineage>
        <taxon>Bacteria</taxon>
        <taxon>Pseudomonadati</taxon>
        <taxon>Pseudomonadota</taxon>
        <taxon>Gammaproteobacteria</taxon>
        <taxon>Thiohalorhabdales</taxon>
        <taxon>Thiohalorhabdaceae</taxon>
        <taxon>Thiohalorhabdus</taxon>
    </lineage>
</organism>
<gene>
    <name evidence="2" type="ORF">ACERLL_04870</name>
</gene>
<dbReference type="Gene3D" id="3.10.580.10">
    <property type="entry name" value="CBS-domain"/>
    <property type="match status" value="1"/>
</dbReference>
<dbReference type="InterPro" id="IPR006668">
    <property type="entry name" value="Mg_transptr_MgtE_intracell_dom"/>
</dbReference>
<dbReference type="InterPro" id="IPR006669">
    <property type="entry name" value="MgtE_transporter"/>
</dbReference>
<dbReference type="Pfam" id="PF03448">
    <property type="entry name" value="MgtE_N"/>
    <property type="match status" value="1"/>
</dbReference>
<sequence>MAEETALARIFLESHPAEAAGVLEGLPPGEVAELAEELPAAVLAPAVGAMTPVPGARCLREIGEERAAELLQVLPARRAAALIRGLPWHRQRSLVARIRPGRRTTLATLLHQPGDTVGAWVDPEVLTVREDVAVGQALHRVQESDHKGPCGIYVVDGDSRLLGVARLPKLMQAGRETPVGRVAERGVPVLASATGLAALPGHPAWKELAELPVVDSQGRLMGAVTAATLSLAIQDRSETAQGPRGSVLGAVSLSFFQTLGVLVQILVSGSDHGGRGRTNGR</sequence>
<dbReference type="SMART" id="SM00924">
    <property type="entry name" value="MgtE_N"/>
    <property type="match status" value="1"/>
</dbReference>
<dbReference type="RefSeq" id="WP_373654940.1">
    <property type="nucleotide sequence ID" value="NZ_JBGUAW010000003.1"/>
</dbReference>
<dbReference type="SUPFAM" id="SSF158791">
    <property type="entry name" value="MgtE N-terminal domain-like"/>
    <property type="match status" value="1"/>
</dbReference>
<dbReference type="InterPro" id="IPR038076">
    <property type="entry name" value="MgtE_N_sf"/>
</dbReference>
<evidence type="ECO:0000313" key="2">
    <source>
        <dbReference type="EMBL" id="MFA9460152.1"/>
    </source>
</evidence>
<dbReference type="PANTHER" id="PTHR43773:SF1">
    <property type="entry name" value="MAGNESIUM TRANSPORTER MGTE"/>
    <property type="match status" value="1"/>
</dbReference>
<dbReference type="SUPFAM" id="SSF54631">
    <property type="entry name" value="CBS-domain pair"/>
    <property type="match status" value="1"/>
</dbReference>
<dbReference type="PANTHER" id="PTHR43773">
    <property type="entry name" value="MAGNESIUM TRANSPORTER MGTE"/>
    <property type="match status" value="1"/>
</dbReference>